<feature type="compositionally biased region" description="Gly residues" evidence="7">
    <location>
        <begin position="327"/>
        <end position="349"/>
    </location>
</feature>
<evidence type="ECO:0000259" key="8">
    <source>
        <dbReference type="PROSITE" id="PS50114"/>
    </source>
</evidence>
<feature type="compositionally biased region" description="Gly residues" evidence="7">
    <location>
        <begin position="282"/>
        <end position="293"/>
    </location>
</feature>
<feature type="domain" description="GATA-type" evidence="8">
    <location>
        <begin position="717"/>
        <end position="772"/>
    </location>
</feature>
<evidence type="ECO:0000256" key="2">
    <source>
        <dbReference type="ARBA" id="ARBA00022771"/>
    </source>
</evidence>
<dbReference type="STRING" id="2282107.A0A286U9Y4"/>
<evidence type="ECO:0000256" key="7">
    <source>
        <dbReference type="SAM" id="MobiDB-lite"/>
    </source>
</evidence>
<dbReference type="SUPFAM" id="SSF57716">
    <property type="entry name" value="Glucocorticoid receptor-like (DNA-binding domain)"/>
    <property type="match status" value="1"/>
</dbReference>
<dbReference type="Gene3D" id="3.30.50.10">
    <property type="entry name" value="Erythroid Transcription Factor GATA-1, subunit A"/>
    <property type="match status" value="1"/>
</dbReference>
<proteinExistence type="predicted"/>
<evidence type="ECO:0000256" key="5">
    <source>
        <dbReference type="ARBA" id="ARBA00023163"/>
    </source>
</evidence>
<feature type="compositionally biased region" description="Basic and acidic residues" evidence="7">
    <location>
        <begin position="785"/>
        <end position="804"/>
    </location>
</feature>
<keyword evidence="10" id="KW-1185">Reference proteome</keyword>
<dbReference type="EMBL" id="NBII01000008">
    <property type="protein sequence ID" value="PAV16388.1"/>
    <property type="molecule type" value="Genomic_DNA"/>
</dbReference>
<feature type="compositionally biased region" description="Low complexity" evidence="7">
    <location>
        <begin position="180"/>
        <end position="194"/>
    </location>
</feature>
<evidence type="ECO:0000313" key="10">
    <source>
        <dbReference type="Proteomes" id="UP000217199"/>
    </source>
</evidence>
<feature type="compositionally biased region" description="Polar residues" evidence="7">
    <location>
        <begin position="134"/>
        <end position="169"/>
    </location>
</feature>
<dbReference type="AlphaFoldDB" id="A0A286U9Y4"/>
<dbReference type="PROSITE" id="PS50114">
    <property type="entry name" value="GATA_ZN_FINGER_2"/>
    <property type="match status" value="1"/>
</dbReference>
<keyword evidence="3" id="KW-0862">Zinc</keyword>
<keyword evidence="4" id="KW-0805">Transcription regulation</keyword>
<keyword evidence="1" id="KW-0479">Metal-binding</keyword>
<dbReference type="PANTHER" id="PTHR47172:SF24">
    <property type="entry name" value="GATA ZINC FINGER DOMAIN-CONTAINING PROTEIN 14-RELATED"/>
    <property type="match status" value="1"/>
</dbReference>
<feature type="compositionally biased region" description="Low complexity" evidence="7">
    <location>
        <begin position="359"/>
        <end position="383"/>
    </location>
</feature>
<feature type="compositionally biased region" description="Low complexity" evidence="7">
    <location>
        <begin position="269"/>
        <end position="281"/>
    </location>
</feature>
<feature type="compositionally biased region" description="Low complexity" evidence="7">
    <location>
        <begin position="303"/>
        <end position="326"/>
    </location>
</feature>
<evidence type="ECO:0000256" key="4">
    <source>
        <dbReference type="ARBA" id="ARBA00023015"/>
    </source>
</evidence>
<feature type="compositionally biased region" description="Polar residues" evidence="7">
    <location>
        <begin position="486"/>
        <end position="500"/>
    </location>
</feature>
<dbReference type="PROSITE" id="PS00344">
    <property type="entry name" value="GATA_ZN_FINGER_1"/>
    <property type="match status" value="1"/>
</dbReference>
<feature type="compositionally biased region" description="Polar residues" evidence="7">
    <location>
        <begin position="238"/>
        <end position="249"/>
    </location>
</feature>
<dbReference type="Proteomes" id="UP000217199">
    <property type="component" value="Unassembled WGS sequence"/>
</dbReference>
<reference evidence="9 10" key="1">
    <citation type="journal article" date="2017" name="Mol. Ecol.">
        <title>Comparative and population genomic landscape of Phellinus noxius: A hypervariable fungus causing root rot in trees.</title>
        <authorList>
            <person name="Chung C.L."/>
            <person name="Lee T.J."/>
            <person name="Akiba M."/>
            <person name="Lee H.H."/>
            <person name="Kuo T.H."/>
            <person name="Liu D."/>
            <person name="Ke H.M."/>
            <person name="Yokoi T."/>
            <person name="Roa M.B."/>
            <person name="Lu M.J."/>
            <person name="Chang Y.Y."/>
            <person name="Ann P.J."/>
            <person name="Tsai J.N."/>
            <person name="Chen C.Y."/>
            <person name="Tzean S.S."/>
            <person name="Ota Y."/>
            <person name="Hattori T."/>
            <person name="Sahashi N."/>
            <person name="Liou R.F."/>
            <person name="Kikuchi T."/>
            <person name="Tsai I.J."/>
        </authorList>
    </citation>
    <scope>NUCLEOTIDE SEQUENCE [LARGE SCALE GENOMIC DNA]</scope>
    <source>
        <strain evidence="9 10">FFPRI411160</strain>
    </source>
</reference>
<organism evidence="9 10">
    <name type="scientific">Pyrrhoderma noxium</name>
    <dbReference type="NCBI Taxonomy" id="2282107"/>
    <lineage>
        <taxon>Eukaryota</taxon>
        <taxon>Fungi</taxon>
        <taxon>Dikarya</taxon>
        <taxon>Basidiomycota</taxon>
        <taxon>Agaricomycotina</taxon>
        <taxon>Agaricomycetes</taxon>
        <taxon>Hymenochaetales</taxon>
        <taxon>Hymenochaetaceae</taxon>
        <taxon>Pyrrhoderma</taxon>
    </lineage>
</organism>
<dbReference type="GO" id="GO:0043565">
    <property type="term" value="F:sequence-specific DNA binding"/>
    <property type="evidence" value="ECO:0007669"/>
    <property type="project" value="InterPro"/>
</dbReference>
<feature type="region of interest" description="Disordered" evidence="7">
    <location>
        <begin position="782"/>
        <end position="822"/>
    </location>
</feature>
<feature type="region of interest" description="Disordered" evidence="7">
    <location>
        <begin position="12"/>
        <end position="209"/>
    </location>
</feature>
<keyword evidence="5" id="KW-0804">Transcription</keyword>
<feature type="compositionally biased region" description="Polar residues" evidence="7">
    <location>
        <begin position="257"/>
        <end position="268"/>
    </location>
</feature>
<protein>
    <submittedName>
        <fullName evidence="9">Gata-type sexual development transcription factor</fullName>
    </submittedName>
</protein>
<feature type="compositionally biased region" description="Low complexity" evidence="7">
    <location>
        <begin position="226"/>
        <end position="236"/>
    </location>
</feature>
<feature type="compositionally biased region" description="Low complexity" evidence="7">
    <location>
        <begin position="46"/>
        <end position="73"/>
    </location>
</feature>
<dbReference type="OrthoDB" id="2162994at2759"/>
<dbReference type="InterPro" id="IPR000679">
    <property type="entry name" value="Znf_GATA"/>
</dbReference>
<sequence>MSLPATTQVVYPPAAGAGPAPHPYSSHHHHPSQSLGRSPVGPPSPHTSLLPHLAHAAQQQSSSSQHNHSASVSPVHPQHPHYQSHGHNRNASGGHGYGAPSGKNSTGNHHRTNQHANANVNGHALTPPPAHHLSMSSHPSQSTYSTRPYANFTPSAAGTGQAQSIYVQQTPNPPPPYPPHSSASTTAPAPTSTAQSVSNHLNNQQQGQGRLPSIRDLDFQYQTHKAQAQAQSQGQALNMGQAQSQNMSSVPPGGQAASPTYPTPTSLYGSIPSGGSSIVGTTNGGGSVNGTGAIGRSSPPTPASNSAYPQPYPSPAQSYIAGPSSSGSGGGARGSNGLAGVGGGAGGGPPQSPYPPFASPHTPHSHSSNTHSHQQPSYSYPYDYEYSSSTGAYTPASTSTGLPGSSGGQASKSMSMHYQPALGPTGQSTASTYANAPTTPTVTHGDQSWHATHSSAHGHPSYAPPPPHHRMTPSPASANVWGGLPPSQQAQSTYVTRQPTGASSSALAGAVGSGGPGESGYEPAQGVPSQQAPLVSPVREEIMAGPGSGVINTAGGTVSGGEISDARAYYIPKIQELCGILYEFAKKYSSQGIAPPPAELSEMSRKAEQVVKLLEAYKNSTVNEGAQDLSVSLSASGSLRQPKRPWEEIDHDGEGDDILGPSPYGPRGKMEMGDVDDFGAGSAAEKDMALIRSKRATNLNMLAPGTTKGKYRKRSRATPPGKCHSCNSRETPEWRRGPDGARTLCNACGLHYAKLCRKREKALQSNNVIPPEIDMETLRASTRAANEREQMKRDREMERRKGEKGQLYTGGDHSAGNDPLGGGGGGSAGFIVASGDSTGAAGSVPVSVPVSMSNSAPSVVNHIV</sequence>
<feature type="compositionally biased region" description="Low complexity" evidence="7">
    <location>
        <begin position="501"/>
        <end position="510"/>
    </location>
</feature>
<feature type="compositionally biased region" description="Basic residues" evidence="7">
    <location>
        <begin position="78"/>
        <end position="88"/>
    </location>
</feature>
<evidence type="ECO:0000256" key="6">
    <source>
        <dbReference type="PROSITE-ProRule" id="PRU00094"/>
    </source>
</evidence>
<dbReference type="PANTHER" id="PTHR47172">
    <property type="entry name" value="OS01G0976800 PROTEIN"/>
    <property type="match status" value="1"/>
</dbReference>
<feature type="compositionally biased region" description="Polar residues" evidence="7">
    <location>
        <begin position="195"/>
        <end position="208"/>
    </location>
</feature>
<comment type="caution">
    <text evidence="9">The sequence shown here is derived from an EMBL/GenBank/DDBJ whole genome shotgun (WGS) entry which is preliminary data.</text>
</comment>
<dbReference type="Pfam" id="PF00320">
    <property type="entry name" value="GATA"/>
    <property type="match status" value="1"/>
</dbReference>
<keyword evidence="2 6" id="KW-0863">Zinc-finger</keyword>
<dbReference type="CDD" id="cd00202">
    <property type="entry name" value="ZnF_GATA"/>
    <property type="match status" value="1"/>
</dbReference>
<dbReference type="SMART" id="SM00401">
    <property type="entry name" value="ZnF_GATA"/>
    <property type="match status" value="1"/>
</dbReference>
<accession>A0A286U9Y4</accession>
<evidence type="ECO:0000313" key="9">
    <source>
        <dbReference type="EMBL" id="PAV16388.1"/>
    </source>
</evidence>
<feature type="region of interest" description="Disordered" evidence="7">
    <location>
        <begin position="702"/>
        <end position="736"/>
    </location>
</feature>
<dbReference type="InterPro" id="IPR013088">
    <property type="entry name" value="Znf_NHR/GATA"/>
</dbReference>
<feature type="region of interest" description="Disordered" evidence="7">
    <location>
        <begin position="640"/>
        <end position="662"/>
    </location>
</feature>
<dbReference type="GO" id="GO:0006355">
    <property type="term" value="P:regulation of DNA-templated transcription"/>
    <property type="evidence" value="ECO:0007669"/>
    <property type="project" value="InterPro"/>
</dbReference>
<feature type="compositionally biased region" description="Polar residues" evidence="7">
    <location>
        <begin position="425"/>
        <end position="455"/>
    </location>
</feature>
<gene>
    <name evidence="9" type="ORF">PNOK_0800800</name>
</gene>
<dbReference type="GO" id="GO:0008270">
    <property type="term" value="F:zinc ion binding"/>
    <property type="evidence" value="ECO:0007669"/>
    <property type="project" value="UniProtKB-KW"/>
</dbReference>
<feature type="region of interest" description="Disordered" evidence="7">
    <location>
        <begin position="221"/>
        <end position="383"/>
    </location>
</feature>
<feature type="region of interest" description="Disordered" evidence="7">
    <location>
        <begin position="395"/>
        <end position="533"/>
    </location>
</feature>
<name>A0A286U9Y4_9AGAM</name>
<dbReference type="InParanoid" id="A0A286U9Y4"/>
<evidence type="ECO:0000256" key="1">
    <source>
        <dbReference type="ARBA" id="ARBA00022723"/>
    </source>
</evidence>
<evidence type="ECO:0000256" key="3">
    <source>
        <dbReference type="ARBA" id="ARBA00022833"/>
    </source>
</evidence>